<gene>
    <name evidence="1" type="ORF">MPXG_00030</name>
</gene>
<dbReference type="Proteomes" id="UP000232710">
    <property type="component" value="Segment"/>
</dbReference>
<dbReference type="EMBL" id="JF974320">
    <property type="protein sequence ID" value="AET84828.1"/>
    <property type="molecule type" value="Genomic_DNA"/>
</dbReference>
<organismHost>
    <name type="scientific">Micromonas pusilla</name>
    <name type="common">Picoplanktonic green alga</name>
    <name type="synonym">Chromulina pusilla</name>
    <dbReference type="NCBI Taxonomy" id="38833"/>
</organismHost>
<accession>G9E601</accession>
<evidence type="ECO:0000313" key="2">
    <source>
        <dbReference type="Proteomes" id="UP000232710"/>
    </source>
</evidence>
<keyword evidence="2" id="KW-1185">Reference proteome</keyword>
<proteinExistence type="predicted"/>
<name>G9E601_MPSP1</name>
<evidence type="ECO:0000313" key="1">
    <source>
        <dbReference type="EMBL" id="AET84828.1"/>
    </source>
</evidence>
<organism evidence="1 2">
    <name type="scientific">Micromonas pusilla virus SP1</name>
    <name type="common">MpV-SP1</name>
    <dbReference type="NCBI Taxonomy" id="373996"/>
    <lineage>
        <taxon>Viruses</taxon>
        <taxon>Varidnaviria</taxon>
        <taxon>Bamfordvirae</taxon>
        <taxon>Nucleocytoviricota</taxon>
        <taxon>Megaviricetes</taxon>
        <taxon>Algavirales</taxon>
        <taxon>Phycodnaviridae</taxon>
        <taxon>Prasinovirus</taxon>
        <taxon>Prasinovirus micromonas</taxon>
    </lineage>
</organism>
<protein>
    <submittedName>
        <fullName evidence="1">Uncharacterized protein</fullName>
    </submittedName>
</protein>
<reference evidence="1 2" key="1">
    <citation type="submission" date="2010-12" db="EMBL/GenBank/DDBJ databases">
        <title>The Genome Sequence of Micromonas pusilla virus SP1.</title>
        <authorList>
            <consortium name="The Broad Institute Genome Sequencing Platform"/>
            <person name="Henn M.R."/>
            <person name="Suttle C."/>
            <person name="Winget D."/>
            <person name="Chan A."/>
            <person name="Levin J."/>
            <person name="Malboeuf C."/>
            <person name="Casali M."/>
            <person name="Russ C."/>
            <person name="Lennon N."/>
            <person name="Chapman S.B."/>
            <person name="Erlich R."/>
            <person name="Young S.K."/>
            <person name="Yandava C."/>
            <person name="Zeng Q."/>
            <person name="Alvarado L."/>
            <person name="Anderson S."/>
            <person name="Berlin A."/>
            <person name="Chen Z."/>
            <person name="Freedman E."/>
            <person name="Gellesch M."/>
            <person name="Goldberg J."/>
            <person name="Green L."/>
            <person name="Griggs A."/>
            <person name="Gujja S."/>
            <person name="Heilman E.R."/>
            <person name="Heiman D."/>
            <person name="Hollinger A."/>
            <person name="Howarth C."/>
            <person name="Larson L."/>
            <person name="Mehta T."/>
            <person name="Pearson M."/>
            <person name="Roberts A."/>
            <person name="Ryan E."/>
            <person name="Saif S."/>
            <person name="Shea T."/>
            <person name="Shenoy N."/>
            <person name="Sisk P."/>
            <person name="Stolte C."/>
            <person name="Sykes S."/>
            <person name="White J."/>
            <person name="Haas B."/>
            <person name="Nusbaum C."/>
            <person name="Birren B."/>
        </authorList>
    </citation>
    <scope>NUCLEOTIDE SEQUENCE [LARGE SCALE GENOMIC DNA]</scope>
    <source>
        <strain evidence="1 2">SP1</strain>
    </source>
</reference>
<sequence>MASVTAFNDMMGQFLVELHKTFPDEKGIKKMLTSFDLLKSANPRLVVDGFMSGVSPYSDKISSKDETFLLKEIETIDMLKDLDIKSYWNRMSQNTKDVTWQYLQTLYMLGTTITSISADTLSQIEEIAKGVASQMEGGNSGELDQDALMKMMGGMLGGLSKK</sequence>